<reference evidence="1" key="1">
    <citation type="submission" date="2022-11" db="EMBL/GenBank/DDBJ databases">
        <authorList>
            <person name="Kikuchi T."/>
        </authorList>
    </citation>
    <scope>NUCLEOTIDE SEQUENCE</scope>
    <source>
        <strain evidence="1">PS1010</strain>
    </source>
</reference>
<name>A0A9P1N9I3_9PELO</name>
<accession>A0A9P1N9I3</accession>
<dbReference type="EMBL" id="CANHGI010000005">
    <property type="protein sequence ID" value="CAI5453161.1"/>
    <property type="molecule type" value="Genomic_DNA"/>
</dbReference>
<dbReference type="Proteomes" id="UP001152747">
    <property type="component" value="Unassembled WGS sequence"/>
</dbReference>
<keyword evidence="2" id="KW-1185">Reference proteome</keyword>
<sequence length="76" mass="9091">MMQIELSEIRARNFRNIVLLNSICPRTVHGWKICKILLCWMIHSSKPPQVCQFTKIETHRAGIRQNNYTQRCFDWS</sequence>
<dbReference type="AlphaFoldDB" id="A0A9P1N9I3"/>
<gene>
    <name evidence="1" type="ORF">CAMP_LOCUS15798</name>
</gene>
<evidence type="ECO:0000313" key="2">
    <source>
        <dbReference type="Proteomes" id="UP001152747"/>
    </source>
</evidence>
<proteinExistence type="predicted"/>
<organism evidence="1 2">
    <name type="scientific">Caenorhabditis angaria</name>
    <dbReference type="NCBI Taxonomy" id="860376"/>
    <lineage>
        <taxon>Eukaryota</taxon>
        <taxon>Metazoa</taxon>
        <taxon>Ecdysozoa</taxon>
        <taxon>Nematoda</taxon>
        <taxon>Chromadorea</taxon>
        <taxon>Rhabditida</taxon>
        <taxon>Rhabditina</taxon>
        <taxon>Rhabditomorpha</taxon>
        <taxon>Rhabditoidea</taxon>
        <taxon>Rhabditidae</taxon>
        <taxon>Peloderinae</taxon>
        <taxon>Caenorhabditis</taxon>
    </lineage>
</organism>
<evidence type="ECO:0000313" key="1">
    <source>
        <dbReference type="EMBL" id="CAI5453161.1"/>
    </source>
</evidence>
<comment type="caution">
    <text evidence="1">The sequence shown here is derived from an EMBL/GenBank/DDBJ whole genome shotgun (WGS) entry which is preliminary data.</text>
</comment>
<protein>
    <submittedName>
        <fullName evidence="1">Uncharacterized protein</fullName>
    </submittedName>
</protein>